<evidence type="ECO:0000313" key="1">
    <source>
        <dbReference type="EMBL" id="QEC46115.1"/>
    </source>
</evidence>
<gene>
    <name evidence="1" type="ORF">FSW04_00075</name>
</gene>
<organism evidence="1 2">
    <name type="scientific">Baekduia soli</name>
    <dbReference type="NCBI Taxonomy" id="496014"/>
    <lineage>
        <taxon>Bacteria</taxon>
        <taxon>Bacillati</taxon>
        <taxon>Actinomycetota</taxon>
        <taxon>Thermoleophilia</taxon>
        <taxon>Solirubrobacterales</taxon>
        <taxon>Baekduiaceae</taxon>
        <taxon>Baekduia</taxon>
    </lineage>
</organism>
<keyword evidence="2" id="KW-1185">Reference proteome</keyword>
<evidence type="ECO:0000313" key="2">
    <source>
        <dbReference type="Proteomes" id="UP000321805"/>
    </source>
</evidence>
<dbReference type="KEGG" id="bsol:FSW04_00075"/>
<sequence>MRSWTPAYELYFGFAQEGRVDARAMPGLLDLATVWAETSARAVLARPPAWVQHAAMRLLSPVARLAGRRAPACERAAAVAG</sequence>
<accession>A0A5B8TZG6</accession>
<reference evidence="1 2" key="1">
    <citation type="journal article" date="2018" name="J. Microbiol.">
        <title>Baekduia soli gen. nov., sp. nov., a novel bacterium isolated from the soil of Baekdu Mountain and proposal of a novel family name, Baekduiaceae fam. nov.</title>
        <authorList>
            <person name="An D.S."/>
            <person name="Siddiqi M.Z."/>
            <person name="Kim K.H."/>
            <person name="Yu H.S."/>
            <person name="Im W.T."/>
        </authorList>
    </citation>
    <scope>NUCLEOTIDE SEQUENCE [LARGE SCALE GENOMIC DNA]</scope>
    <source>
        <strain evidence="1 2">BR7-21</strain>
    </source>
</reference>
<dbReference type="EMBL" id="CP042430">
    <property type="protein sequence ID" value="QEC46115.1"/>
    <property type="molecule type" value="Genomic_DNA"/>
</dbReference>
<dbReference type="OrthoDB" id="9791637at2"/>
<name>A0A5B8TZG6_9ACTN</name>
<dbReference type="AlphaFoldDB" id="A0A5B8TZG6"/>
<dbReference type="RefSeq" id="WP_146914968.1">
    <property type="nucleotide sequence ID" value="NZ_CP042430.1"/>
</dbReference>
<protein>
    <submittedName>
        <fullName evidence="1">Uncharacterized protein</fullName>
    </submittedName>
</protein>
<dbReference type="Proteomes" id="UP000321805">
    <property type="component" value="Chromosome"/>
</dbReference>
<proteinExistence type="predicted"/>